<dbReference type="EMBL" id="ACIN03000013">
    <property type="protein sequence ID" value="ESK65207.1"/>
    <property type="molecule type" value="Genomic_DNA"/>
</dbReference>
<dbReference type="InterPro" id="IPR036291">
    <property type="entry name" value="NAD(P)-bd_dom_sf"/>
</dbReference>
<dbReference type="PANTHER" id="PTHR44196:SF1">
    <property type="entry name" value="DEHYDROGENASE_REDUCTASE SDR FAMILY MEMBER 7B"/>
    <property type="match status" value="1"/>
</dbReference>
<dbReference type="OrthoDB" id="9793345at2"/>
<reference evidence="5" key="1">
    <citation type="submission" date="2013-06" db="EMBL/GenBank/DDBJ databases">
        <authorList>
            <person name="Weinstock G."/>
            <person name="Sodergren E."/>
            <person name="Clifton S."/>
            <person name="Fulton L."/>
            <person name="Fulton B."/>
            <person name="Courtney L."/>
            <person name="Fronick C."/>
            <person name="Harrison M."/>
            <person name="Strong C."/>
            <person name="Farmer C."/>
            <person name="Delahaunty K."/>
            <person name="Markovic C."/>
            <person name="Hall O."/>
            <person name="Minx P."/>
            <person name="Tomlinson C."/>
            <person name="Mitreva M."/>
            <person name="Nelson J."/>
            <person name="Hou S."/>
            <person name="Wollam A."/>
            <person name="Pepin K.H."/>
            <person name="Johnson M."/>
            <person name="Bhonagiri V."/>
            <person name="Nash W.E."/>
            <person name="Warren W."/>
            <person name="Chinwalla A."/>
            <person name="Mardis E.R."/>
            <person name="Wilson R.K."/>
        </authorList>
    </citation>
    <scope>NUCLEOTIDE SEQUENCE [LARGE SCALE GENOMIC DNA]</scope>
    <source>
        <strain evidence="5">ATCC 49176</strain>
    </source>
</reference>
<feature type="domain" description="Ketoreductase" evidence="4">
    <location>
        <begin position="8"/>
        <end position="194"/>
    </location>
</feature>
<dbReference type="Proteomes" id="UP000019050">
    <property type="component" value="Unassembled WGS sequence"/>
</dbReference>
<gene>
    <name evidence="5" type="ORF">GCWU000182_001368</name>
</gene>
<evidence type="ECO:0000259" key="4">
    <source>
        <dbReference type="SMART" id="SM00822"/>
    </source>
</evidence>
<dbReference type="STRING" id="592010.GCWU000182_001368"/>
<comment type="caution">
    <text evidence="5">The sequence shown here is derived from an EMBL/GenBank/DDBJ whole genome shotgun (WGS) entry which is preliminary data.</text>
</comment>
<dbReference type="InterPro" id="IPR020904">
    <property type="entry name" value="Sc_DH/Rdtase_CS"/>
</dbReference>
<name>W1Q2B3_ABIDE</name>
<dbReference type="PRINTS" id="PR00080">
    <property type="entry name" value="SDRFAMILY"/>
</dbReference>
<dbReference type="GO" id="GO:0016491">
    <property type="term" value="F:oxidoreductase activity"/>
    <property type="evidence" value="ECO:0007669"/>
    <property type="project" value="UniProtKB-KW"/>
</dbReference>
<dbReference type="SMART" id="SM00822">
    <property type="entry name" value="PKS_KR"/>
    <property type="match status" value="1"/>
</dbReference>
<dbReference type="AlphaFoldDB" id="W1Q2B3"/>
<dbReference type="InterPro" id="IPR002347">
    <property type="entry name" value="SDR_fam"/>
</dbReference>
<dbReference type="Pfam" id="PF00106">
    <property type="entry name" value="adh_short"/>
    <property type="match status" value="1"/>
</dbReference>
<comment type="similarity">
    <text evidence="1 3">Belongs to the short-chain dehydrogenases/reductases (SDR) family.</text>
</comment>
<dbReference type="InterPro" id="IPR057326">
    <property type="entry name" value="KR_dom"/>
</dbReference>
<keyword evidence="6" id="KW-1185">Reference proteome</keyword>
<dbReference type="Gene3D" id="3.40.50.720">
    <property type="entry name" value="NAD(P)-binding Rossmann-like Domain"/>
    <property type="match status" value="1"/>
</dbReference>
<accession>W1Q2B3</accession>
<keyword evidence="2" id="KW-0560">Oxidoreductase</keyword>
<evidence type="ECO:0000256" key="1">
    <source>
        <dbReference type="ARBA" id="ARBA00006484"/>
    </source>
</evidence>
<dbReference type="eggNOG" id="COG0300">
    <property type="taxonomic scope" value="Bacteria"/>
</dbReference>
<dbReference type="PANTHER" id="PTHR44196">
    <property type="entry name" value="DEHYDROGENASE/REDUCTASE SDR FAMILY MEMBER 7B"/>
    <property type="match status" value="1"/>
</dbReference>
<dbReference type="HOGENOM" id="CLU_010194_2_1_9"/>
<evidence type="ECO:0000313" key="5">
    <source>
        <dbReference type="EMBL" id="ESK65207.1"/>
    </source>
</evidence>
<dbReference type="RefSeq" id="WP_023392010.1">
    <property type="nucleotide sequence ID" value="NZ_KI535340.1"/>
</dbReference>
<dbReference type="PRINTS" id="PR00081">
    <property type="entry name" value="GDHRDH"/>
</dbReference>
<dbReference type="PIRSF" id="PIRSF000126">
    <property type="entry name" value="11-beta-HSD1"/>
    <property type="match status" value="1"/>
</dbReference>
<dbReference type="SUPFAM" id="SSF51735">
    <property type="entry name" value="NAD(P)-binding Rossmann-fold domains"/>
    <property type="match status" value="1"/>
</dbReference>
<dbReference type="PROSITE" id="PS00061">
    <property type="entry name" value="ADH_SHORT"/>
    <property type="match status" value="1"/>
</dbReference>
<proteinExistence type="inferred from homology"/>
<protein>
    <submittedName>
        <fullName evidence="5">Oxidoreductase, short chain dehydrogenase/reductase family protein</fullName>
    </submittedName>
</protein>
<dbReference type="GeneID" id="84817871"/>
<evidence type="ECO:0000256" key="3">
    <source>
        <dbReference type="RuleBase" id="RU000363"/>
    </source>
</evidence>
<evidence type="ECO:0000313" key="6">
    <source>
        <dbReference type="Proteomes" id="UP000019050"/>
    </source>
</evidence>
<sequence length="269" mass="29300">MSRSLDKQVVIITGATSGIGQAVAHQLAQEGCKLVLAARRQDRLQALAQELEDQWGTEVLVQVTDMSQPQAIETLVEATLGAFGRIDILFSNAGYGDFQAFSDNQPQAVVDMFQVNVFGMMYLSQLVAIQQLNQGGPGQIHLVGSIAGKIPTAMTSAYAASKAAIIAYADALRLELYETPVQVSTINPGPVKTAFFDRSPQMLAYAQVVEAFSLEADELASRIVANMKRKQVKRELNLPWQLAFASKLYGLFPQAGDFLAARLFNLKEE</sequence>
<evidence type="ECO:0000256" key="2">
    <source>
        <dbReference type="ARBA" id="ARBA00023002"/>
    </source>
</evidence>
<organism evidence="5 6">
    <name type="scientific">Abiotrophia defectiva ATCC 49176</name>
    <dbReference type="NCBI Taxonomy" id="592010"/>
    <lineage>
        <taxon>Bacteria</taxon>
        <taxon>Bacillati</taxon>
        <taxon>Bacillota</taxon>
        <taxon>Bacilli</taxon>
        <taxon>Lactobacillales</taxon>
        <taxon>Aerococcaceae</taxon>
        <taxon>Abiotrophia</taxon>
    </lineage>
</organism>
<dbReference type="GO" id="GO:0016020">
    <property type="term" value="C:membrane"/>
    <property type="evidence" value="ECO:0007669"/>
    <property type="project" value="TreeGrafter"/>
</dbReference>